<dbReference type="Gene3D" id="1.10.3210.30">
    <property type="match status" value="1"/>
</dbReference>
<dbReference type="GO" id="GO:0046872">
    <property type="term" value="F:metal ion binding"/>
    <property type="evidence" value="ECO:0007669"/>
    <property type="project" value="UniProtKB-KW"/>
</dbReference>
<evidence type="ECO:0000313" key="6">
    <source>
        <dbReference type="EMBL" id="GII96341.1"/>
    </source>
</evidence>
<evidence type="ECO:0000256" key="3">
    <source>
        <dbReference type="ARBA" id="ARBA00023118"/>
    </source>
</evidence>
<evidence type="ECO:0000313" key="7">
    <source>
        <dbReference type="Proteomes" id="UP000606172"/>
    </source>
</evidence>
<dbReference type="GO" id="GO:0051607">
    <property type="term" value="P:defense response to virus"/>
    <property type="evidence" value="ECO:0007669"/>
    <property type="project" value="UniProtKB-KW"/>
</dbReference>
<comment type="caution">
    <text evidence="6">The sequence shown here is derived from an EMBL/GenBank/DDBJ whole genome shotgun (WGS) entry which is preliminary data.</text>
</comment>
<keyword evidence="3" id="KW-0051">Antiviral defense</keyword>
<dbReference type="PROSITE" id="PS51643">
    <property type="entry name" value="HD_CAS3"/>
    <property type="match status" value="1"/>
</dbReference>
<dbReference type="Pfam" id="PF18019">
    <property type="entry name" value="Cas3_HD"/>
    <property type="match status" value="1"/>
</dbReference>
<feature type="compositionally biased region" description="Acidic residues" evidence="4">
    <location>
        <begin position="148"/>
        <end position="161"/>
    </location>
</feature>
<evidence type="ECO:0000256" key="2">
    <source>
        <dbReference type="ARBA" id="ARBA00022801"/>
    </source>
</evidence>
<feature type="domain" description="HD Cas3-type" evidence="5">
    <location>
        <begin position="348"/>
        <end position="545"/>
    </location>
</feature>
<keyword evidence="1" id="KW-0479">Metal-binding</keyword>
<dbReference type="Proteomes" id="UP000606172">
    <property type="component" value="Unassembled WGS sequence"/>
</dbReference>
<reference evidence="6" key="1">
    <citation type="submission" date="2021-01" db="EMBL/GenBank/DDBJ databases">
        <title>Whole genome shotgun sequence of Sinosporangium siamense NBRC 109515.</title>
        <authorList>
            <person name="Komaki H."/>
            <person name="Tamura T."/>
        </authorList>
    </citation>
    <scope>NUCLEOTIDE SEQUENCE</scope>
    <source>
        <strain evidence="6">NBRC 109515</strain>
    </source>
</reference>
<keyword evidence="2" id="KW-0378">Hydrolase</keyword>
<dbReference type="InterPro" id="IPR006483">
    <property type="entry name" value="CRISPR-assoc_Cas3_HD"/>
</dbReference>
<dbReference type="AlphaFoldDB" id="A0A919RQ25"/>
<accession>A0A919RQ25</accession>
<gene>
    <name evidence="6" type="ORF">Ssi02_65720</name>
</gene>
<name>A0A919RQ25_9ACTN</name>
<dbReference type="InterPro" id="IPR038257">
    <property type="entry name" value="CRISPR-assoc_Cas3_HD_sf"/>
</dbReference>
<dbReference type="EMBL" id="BOOW01000044">
    <property type="protein sequence ID" value="GII96341.1"/>
    <property type="molecule type" value="Genomic_DNA"/>
</dbReference>
<proteinExistence type="predicted"/>
<keyword evidence="7" id="KW-1185">Reference proteome</keyword>
<dbReference type="GO" id="GO:0016787">
    <property type="term" value="F:hydrolase activity"/>
    <property type="evidence" value="ECO:0007669"/>
    <property type="project" value="UniProtKB-KW"/>
</dbReference>
<organism evidence="6 7">
    <name type="scientific">Sinosporangium siamense</name>
    <dbReference type="NCBI Taxonomy" id="1367973"/>
    <lineage>
        <taxon>Bacteria</taxon>
        <taxon>Bacillati</taxon>
        <taxon>Actinomycetota</taxon>
        <taxon>Actinomycetes</taxon>
        <taxon>Streptosporangiales</taxon>
        <taxon>Streptosporangiaceae</taxon>
        <taxon>Sinosporangium</taxon>
    </lineage>
</organism>
<evidence type="ECO:0000259" key="5">
    <source>
        <dbReference type="PROSITE" id="PS51643"/>
    </source>
</evidence>
<sequence>MRTRGRGCPVQKFRPGKTSPLLGEDFLSLSPSELRQLANALHAHNKQMWQKLQGPQPYTPYLSPAHLDAWARTSPAPSPNDVPPAPFLHGLQRESAQVSVAWRDLDGDRQQWQQSVELLPPTVEESIELPLTAVRQWLSGLDRTSDFTDVEGEPDPEDAEEPGPLARPVIRYGSRDEIEIVPGARIRAGDRLVVPTGYGGCDEYGWNPAETQPALDVGDLCGGNGRRAVSVRMGPTLVAAFNQHGPDLAEAVAQAVERVDEWRRADQVDAEACSALIKQILAEPRAAMPPGPGYEESGDDLPPHLAVLRRLALARKPTAVEHVGLGCVVLTSDTTSFGEDATARGSSSGAEPVRLEDHQRAVARRAVEFAGYLHLPHDLQRALELAALWHDEGKRDERFQVMLHRGDRWLAAARPHDLAKSGMDPLDRSLFRQAQRRSGYPAGMRHEALSAQIAPVLLEREPIVDGDLVVHLIAGHHGFGRPLLPPVTDPSPVTAVHQGGHKIEIDSSASVDWSSPARFAVLTKKHGRWGLARLETVLRLADIWCSARQEADREDS</sequence>
<feature type="region of interest" description="Disordered" evidence="4">
    <location>
        <begin position="145"/>
        <end position="167"/>
    </location>
</feature>
<evidence type="ECO:0000256" key="4">
    <source>
        <dbReference type="SAM" id="MobiDB-lite"/>
    </source>
</evidence>
<evidence type="ECO:0000256" key="1">
    <source>
        <dbReference type="ARBA" id="ARBA00022723"/>
    </source>
</evidence>
<protein>
    <recommendedName>
        <fullName evidence="5">HD Cas3-type domain-containing protein</fullName>
    </recommendedName>
</protein>
<dbReference type="SUPFAM" id="SSF109604">
    <property type="entry name" value="HD-domain/PDEase-like"/>
    <property type="match status" value="1"/>
</dbReference>